<comment type="caution">
    <text evidence="5">The sequence shown here is derived from an EMBL/GenBank/DDBJ whole genome shotgun (WGS) entry which is preliminary data.</text>
</comment>
<dbReference type="Pfam" id="PF08100">
    <property type="entry name" value="Dimerisation"/>
    <property type="match status" value="1"/>
</dbReference>
<evidence type="ECO:0000256" key="2">
    <source>
        <dbReference type="ARBA" id="ARBA00022679"/>
    </source>
</evidence>
<dbReference type="PROSITE" id="PS51819">
    <property type="entry name" value="VOC"/>
    <property type="match status" value="1"/>
</dbReference>
<feature type="domain" description="VOC" evidence="4">
    <location>
        <begin position="511"/>
        <end position="631"/>
    </location>
</feature>
<dbReference type="InterPro" id="IPR001077">
    <property type="entry name" value="COMT_C"/>
</dbReference>
<proteinExistence type="predicted"/>
<accession>A0A2A2JYN1</accession>
<dbReference type="Gene3D" id="3.40.50.150">
    <property type="entry name" value="Vaccinia Virus protein VP39"/>
    <property type="match status" value="1"/>
</dbReference>
<dbReference type="PANTHER" id="PTHR11746">
    <property type="entry name" value="O-METHYLTRANSFERASE"/>
    <property type="match status" value="1"/>
</dbReference>
<dbReference type="PROSITE" id="PS51683">
    <property type="entry name" value="SAM_OMT_II"/>
    <property type="match status" value="1"/>
</dbReference>
<dbReference type="InterPro" id="IPR016461">
    <property type="entry name" value="COMT-like"/>
</dbReference>
<dbReference type="GO" id="GO:0046983">
    <property type="term" value="F:protein dimerization activity"/>
    <property type="evidence" value="ECO:0007669"/>
    <property type="project" value="InterPro"/>
</dbReference>
<dbReference type="InterPro" id="IPR029068">
    <property type="entry name" value="Glyas_Bleomycin-R_OHBP_Dase"/>
</dbReference>
<dbReference type="Pfam" id="PF00891">
    <property type="entry name" value="Methyltransf_2"/>
    <property type="match status" value="1"/>
</dbReference>
<dbReference type="SUPFAM" id="SSF54593">
    <property type="entry name" value="Glyoxalase/Bleomycin resistance protein/Dihydroxybiphenyl dioxygenase"/>
    <property type="match status" value="1"/>
</dbReference>
<dbReference type="Proteomes" id="UP000218231">
    <property type="component" value="Unassembled WGS sequence"/>
</dbReference>
<dbReference type="AlphaFoldDB" id="A0A2A2JYN1"/>
<dbReference type="STRING" id="2018661.A0A2A2JYN1"/>
<evidence type="ECO:0000256" key="1">
    <source>
        <dbReference type="ARBA" id="ARBA00022603"/>
    </source>
</evidence>
<dbReference type="InterPro" id="IPR004360">
    <property type="entry name" value="Glyas_Fos-R_dOase_dom"/>
</dbReference>
<evidence type="ECO:0000259" key="4">
    <source>
        <dbReference type="PROSITE" id="PS51819"/>
    </source>
</evidence>
<evidence type="ECO:0000313" key="5">
    <source>
        <dbReference type="EMBL" id="PAV66722.1"/>
    </source>
</evidence>
<keyword evidence="1" id="KW-0489">Methyltransferase</keyword>
<dbReference type="InterPro" id="IPR029063">
    <property type="entry name" value="SAM-dependent_MTases_sf"/>
</dbReference>
<keyword evidence="2" id="KW-0808">Transferase</keyword>
<dbReference type="GO" id="GO:0032259">
    <property type="term" value="P:methylation"/>
    <property type="evidence" value="ECO:0007669"/>
    <property type="project" value="UniProtKB-KW"/>
</dbReference>
<dbReference type="GO" id="GO:0008171">
    <property type="term" value="F:O-methyltransferase activity"/>
    <property type="evidence" value="ECO:0007669"/>
    <property type="project" value="InterPro"/>
</dbReference>
<organism evidence="5 6">
    <name type="scientific">Diploscapter pachys</name>
    <dbReference type="NCBI Taxonomy" id="2018661"/>
    <lineage>
        <taxon>Eukaryota</taxon>
        <taxon>Metazoa</taxon>
        <taxon>Ecdysozoa</taxon>
        <taxon>Nematoda</taxon>
        <taxon>Chromadorea</taxon>
        <taxon>Rhabditida</taxon>
        <taxon>Rhabditina</taxon>
        <taxon>Rhabditomorpha</taxon>
        <taxon>Rhabditoidea</taxon>
        <taxon>Rhabditidae</taxon>
        <taxon>Diploscapter</taxon>
    </lineage>
</organism>
<dbReference type="EMBL" id="LIAE01010043">
    <property type="protein sequence ID" value="PAV66722.1"/>
    <property type="molecule type" value="Genomic_DNA"/>
</dbReference>
<dbReference type="SUPFAM" id="SSF53335">
    <property type="entry name" value="S-adenosyl-L-methionine-dependent methyltransferases"/>
    <property type="match status" value="1"/>
</dbReference>
<dbReference type="Gene3D" id="1.10.10.10">
    <property type="entry name" value="Winged helix-like DNA-binding domain superfamily/Winged helix DNA-binding domain"/>
    <property type="match status" value="1"/>
</dbReference>
<dbReference type="OrthoDB" id="10267058at2759"/>
<dbReference type="InterPro" id="IPR012967">
    <property type="entry name" value="COMT_dimerisation"/>
</dbReference>
<dbReference type="Gene3D" id="3.10.180.10">
    <property type="entry name" value="2,3-Dihydroxybiphenyl 1,2-Dioxygenase, domain 1"/>
    <property type="match status" value="1"/>
</dbReference>
<reference evidence="5 6" key="1">
    <citation type="journal article" date="2017" name="Curr. Biol.">
        <title>Genome architecture and evolution of a unichromosomal asexual nematode.</title>
        <authorList>
            <person name="Fradin H."/>
            <person name="Zegar C."/>
            <person name="Gutwein M."/>
            <person name="Lucas J."/>
            <person name="Kovtun M."/>
            <person name="Corcoran D."/>
            <person name="Baugh L.R."/>
            <person name="Kiontke K."/>
            <person name="Gunsalus K."/>
            <person name="Fitch D.H."/>
            <person name="Piano F."/>
        </authorList>
    </citation>
    <scope>NUCLEOTIDE SEQUENCE [LARGE SCALE GENOMIC DNA]</scope>
    <source>
        <strain evidence="5">PF1309</strain>
    </source>
</reference>
<name>A0A2A2JYN1_9BILA</name>
<dbReference type="CDD" id="cd06587">
    <property type="entry name" value="VOC"/>
    <property type="match status" value="1"/>
</dbReference>
<dbReference type="InterPro" id="IPR037523">
    <property type="entry name" value="VOC_core"/>
</dbReference>
<protein>
    <recommendedName>
        <fullName evidence="4">VOC domain-containing protein</fullName>
    </recommendedName>
</protein>
<gene>
    <name evidence="5" type="ORF">WR25_00111</name>
</gene>
<dbReference type="CDD" id="cd02440">
    <property type="entry name" value="AdoMet_MTases"/>
    <property type="match status" value="1"/>
</dbReference>
<sequence>MPGMGPSTTTRQGCECMNAQKPVTIYEHADEVSSLQSVVDLVKLSDQYRQSAILHSALAQRVFDHTRQPVGAEALSDALGWVPNKGRIFLNALVAMGLLKRTAQGFENLPLSQRFLVSDSAEFIGPIIDHQRLQWHNWPRLDEVLRSRASLDFQQENRFKHDLAARDAFNDAMVRFSQPMVDVLRDLPLFDKARRVIDLAGGHGTYLAEIASRHPQVKGEVWDLEPTREAAAATFAKYRLDDRLGFHARNLLDLAQYQGERADVVMLNDCLHYFTREQVRTLIAGAAGMVEDDGALLVLSMALEDDEIHPALSADFSLHMMLNTHGSGGAHGGAGADRPLYPADRAEGCLMLRLLALHAAPLGDAAAQALDSLGSAAAAAGFSLQVSQKPAGQGPVDAVCLLLDSATPPGALNTLLSEAAGLCRNTALVLVRVQGTLAQLPSATGVIAQWQQASHGFLYPYPLDIASGQVPGVVIKDWLAGFAKFAAATKLWRSLDGLGLDEAARARQRPEMNHVNILTRDLEASKAFYSDILGANYCYNLGPRKAVMELNGFDFFIEQSESFSYPAGYHIGIRALPEDVRRIADQVTAAGTIKLVKGNGPAPGYHHGPDNVRSAVYFEDPDGLVIEVYSAEVEMIESNPRLLLDRL</sequence>
<evidence type="ECO:0000313" key="6">
    <source>
        <dbReference type="Proteomes" id="UP000218231"/>
    </source>
</evidence>
<dbReference type="InterPro" id="IPR036388">
    <property type="entry name" value="WH-like_DNA-bd_sf"/>
</dbReference>
<dbReference type="Pfam" id="PF00903">
    <property type="entry name" value="Glyoxalase"/>
    <property type="match status" value="1"/>
</dbReference>
<keyword evidence="3" id="KW-0949">S-adenosyl-L-methionine</keyword>
<evidence type="ECO:0000256" key="3">
    <source>
        <dbReference type="ARBA" id="ARBA00022691"/>
    </source>
</evidence>
<keyword evidence="6" id="KW-1185">Reference proteome</keyword>